<feature type="short sequence motif" description="Q motif" evidence="8">
    <location>
        <begin position="21"/>
        <end position="49"/>
    </location>
</feature>
<evidence type="ECO:0000313" key="16">
    <source>
        <dbReference type="Proteomes" id="UP000593566"/>
    </source>
</evidence>
<organism evidence="15 16">
    <name type="scientific">Letharia lupina</name>
    <dbReference type="NCBI Taxonomy" id="560253"/>
    <lineage>
        <taxon>Eukaryota</taxon>
        <taxon>Fungi</taxon>
        <taxon>Dikarya</taxon>
        <taxon>Ascomycota</taxon>
        <taxon>Pezizomycotina</taxon>
        <taxon>Lecanoromycetes</taxon>
        <taxon>OSLEUM clade</taxon>
        <taxon>Lecanoromycetidae</taxon>
        <taxon>Lecanorales</taxon>
        <taxon>Lecanorineae</taxon>
        <taxon>Parmeliaceae</taxon>
        <taxon>Letharia</taxon>
    </lineage>
</organism>
<comment type="domain">
    <text evidence="10">The Q motif is unique to and characteristic of the DEAD box family of RNA helicases and controls ATP binding and hydrolysis.</text>
</comment>
<keyword evidence="16" id="KW-1185">Reference proteome</keyword>
<keyword evidence="7 10" id="KW-0694">RNA-binding</keyword>
<dbReference type="InterPro" id="IPR001650">
    <property type="entry name" value="Helicase_C-like"/>
</dbReference>
<dbReference type="InterPro" id="IPR014014">
    <property type="entry name" value="RNA_helicase_DEAD_Q_motif"/>
</dbReference>
<feature type="compositionally biased region" description="Basic and acidic residues" evidence="11">
    <location>
        <begin position="600"/>
        <end position="611"/>
    </location>
</feature>
<comment type="function">
    <text evidence="10">RNA helicase.</text>
</comment>
<accession>A0A8H6FKF1</accession>
<evidence type="ECO:0000256" key="5">
    <source>
        <dbReference type="ARBA" id="ARBA00022806"/>
    </source>
</evidence>
<reference evidence="15 16" key="1">
    <citation type="journal article" date="2020" name="Genomics">
        <title>Complete, high-quality genomes from long-read metagenomic sequencing of two wolf lichen thalli reveals enigmatic genome architecture.</title>
        <authorList>
            <person name="McKenzie S.K."/>
            <person name="Walston R.F."/>
            <person name="Allen J.L."/>
        </authorList>
    </citation>
    <scope>NUCLEOTIDE SEQUENCE [LARGE SCALE GENOMIC DNA]</scope>
    <source>
        <strain evidence="15">WasteWater1</strain>
    </source>
</reference>
<evidence type="ECO:0000256" key="6">
    <source>
        <dbReference type="ARBA" id="ARBA00022840"/>
    </source>
</evidence>
<dbReference type="GO" id="GO:0016787">
    <property type="term" value="F:hydrolase activity"/>
    <property type="evidence" value="ECO:0007669"/>
    <property type="project" value="UniProtKB-KW"/>
</dbReference>
<evidence type="ECO:0000256" key="3">
    <source>
        <dbReference type="ARBA" id="ARBA00022741"/>
    </source>
</evidence>
<feature type="region of interest" description="Disordered" evidence="11">
    <location>
        <begin position="495"/>
        <end position="611"/>
    </location>
</feature>
<evidence type="ECO:0000256" key="9">
    <source>
        <dbReference type="RuleBase" id="RU000492"/>
    </source>
</evidence>
<feature type="compositionally biased region" description="Gly residues" evidence="11">
    <location>
        <begin position="568"/>
        <end position="578"/>
    </location>
</feature>
<feature type="domain" description="Helicase C-terminal" evidence="13">
    <location>
        <begin position="270"/>
        <end position="429"/>
    </location>
</feature>
<feature type="compositionally biased region" description="Basic and acidic residues" evidence="11">
    <location>
        <begin position="551"/>
        <end position="566"/>
    </location>
</feature>
<dbReference type="EMBL" id="JACCJB010000002">
    <property type="protein sequence ID" value="KAF6230152.1"/>
    <property type="molecule type" value="Genomic_DNA"/>
</dbReference>
<sequence>MSTSGALYSSASLKAANAQPYSVMEGKLDPMLLQALKDMNFDFMTPVQSQVLAGLPSLKSDCLVQAKTGTGKTTAFLLPAIQNTIIEAPRRGQVAVLILSPTRELALQIAAEASRLVSRLRMPLQVHTAFGGTAKASNLSKFRNGDPKILVATPGRLNDYLSESDVRAKFDGMKTLILDEADRMLDAGFLPDILKVLRVLPSKRNGQWQGMCFSATLPPKIQQVLSNVLKEDYVSISTIEASEPPTLEKVPQYSIVIPEVEDTFPALFSLIKEELNATEGDSKIIVFGTTANLVALYAQVFEAQTHLKVYELQSRLSQPARTKATDAFRQAKSGLMFATDVIGRGMDFPDVTLVLQVGLPADADSYTHRVGRTARAGKDGRAVLLLTQAESFFLKVNRQFPINAYPASNKILNDATSRSQIFNVLQSVEPKSKQKAYSAYLGFMKVFLNKMQIDATELVRMANVFAMEGMQCNKIPEMEKKTVGKMGLKGVPGIHYAAPSQDGQPGMKRDAPVQDHAADRDGPSRRLRHQGVPEPVNTFAYSNGFGVPGGREGRGRGAPGRGDHGMRGGRGIGRGGRGGGDHGMRGGRAIGRGGRGGGSQEKRRERNSLVA</sequence>
<comment type="catalytic activity">
    <reaction evidence="10">
        <text>ATP + H2O = ADP + phosphate + H(+)</text>
        <dbReference type="Rhea" id="RHEA:13065"/>
        <dbReference type="ChEBI" id="CHEBI:15377"/>
        <dbReference type="ChEBI" id="CHEBI:15378"/>
        <dbReference type="ChEBI" id="CHEBI:30616"/>
        <dbReference type="ChEBI" id="CHEBI:43474"/>
        <dbReference type="ChEBI" id="CHEBI:456216"/>
        <dbReference type="EC" id="3.6.4.13"/>
    </reaction>
</comment>
<comment type="similarity">
    <text evidence="9">Belongs to the DEAD box helicase family.</text>
</comment>
<dbReference type="SUPFAM" id="SSF52540">
    <property type="entry name" value="P-loop containing nucleoside triphosphate hydrolases"/>
    <property type="match status" value="1"/>
</dbReference>
<keyword evidence="5 9" id="KW-0347">Helicase</keyword>
<dbReference type="CDD" id="cd17964">
    <property type="entry name" value="DEADc_MSS116"/>
    <property type="match status" value="1"/>
</dbReference>
<comment type="caution">
    <text evidence="15">The sequence shown here is derived from an EMBL/GenBank/DDBJ whole genome shotgun (WGS) entry which is preliminary data.</text>
</comment>
<keyword evidence="4 9" id="KW-0378">Hydrolase</keyword>
<dbReference type="SMART" id="SM00487">
    <property type="entry name" value="DEXDc"/>
    <property type="match status" value="1"/>
</dbReference>
<keyword evidence="6 9" id="KW-0067">ATP-binding</keyword>
<evidence type="ECO:0000256" key="7">
    <source>
        <dbReference type="ARBA" id="ARBA00022884"/>
    </source>
</evidence>
<dbReference type="GeneID" id="59332899"/>
<feature type="compositionally biased region" description="Basic and acidic residues" evidence="11">
    <location>
        <begin position="507"/>
        <end position="524"/>
    </location>
</feature>
<dbReference type="InterPro" id="IPR011545">
    <property type="entry name" value="DEAD/DEAH_box_helicase_dom"/>
</dbReference>
<evidence type="ECO:0000313" key="15">
    <source>
        <dbReference type="EMBL" id="KAF6230152.1"/>
    </source>
</evidence>
<dbReference type="EC" id="3.6.4.13" evidence="10"/>
<dbReference type="Gene3D" id="3.40.50.300">
    <property type="entry name" value="P-loop containing nucleotide triphosphate hydrolases"/>
    <property type="match status" value="2"/>
</dbReference>
<dbReference type="SMART" id="SM00490">
    <property type="entry name" value="HELICc"/>
    <property type="match status" value="1"/>
</dbReference>
<dbReference type="PANTHER" id="PTHR24031">
    <property type="entry name" value="RNA HELICASE"/>
    <property type="match status" value="1"/>
</dbReference>
<keyword evidence="2" id="KW-0698">rRNA processing</keyword>
<dbReference type="CDD" id="cd18787">
    <property type="entry name" value="SF2_C_DEAD"/>
    <property type="match status" value="1"/>
</dbReference>
<protein>
    <recommendedName>
        <fullName evidence="10">ATP-dependent RNA helicase</fullName>
        <ecNumber evidence="10">3.6.4.13</ecNumber>
    </recommendedName>
</protein>
<name>A0A8H6FKF1_9LECA</name>
<dbReference type="Pfam" id="PF00271">
    <property type="entry name" value="Helicase_C"/>
    <property type="match status" value="1"/>
</dbReference>
<evidence type="ECO:0000256" key="4">
    <source>
        <dbReference type="ARBA" id="ARBA00022801"/>
    </source>
</evidence>
<dbReference type="GO" id="GO:0005524">
    <property type="term" value="F:ATP binding"/>
    <property type="evidence" value="ECO:0007669"/>
    <property type="project" value="UniProtKB-UniRule"/>
</dbReference>
<dbReference type="PROSITE" id="PS51195">
    <property type="entry name" value="Q_MOTIF"/>
    <property type="match status" value="1"/>
</dbReference>
<feature type="domain" description="Helicase ATP-binding" evidence="12">
    <location>
        <begin position="53"/>
        <end position="235"/>
    </location>
</feature>
<dbReference type="Pfam" id="PF00270">
    <property type="entry name" value="DEAD"/>
    <property type="match status" value="1"/>
</dbReference>
<evidence type="ECO:0000256" key="1">
    <source>
        <dbReference type="ARBA" id="ARBA00004604"/>
    </source>
</evidence>
<dbReference type="InterPro" id="IPR027417">
    <property type="entry name" value="P-loop_NTPase"/>
</dbReference>
<feature type="domain" description="DEAD-box RNA helicase Q" evidence="14">
    <location>
        <begin position="21"/>
        <end position="49"/>
    </location>
</feature>
<keyword evidence="3 9" id="KW-0547">Nucleotide-binding</keyword>
<dbReference type="AlphaFoldDB" id="A0A8H6FKF1"/>
<dbReference type="PROSITE" id="PS51194">
    <property type="entry name" value="HELICASE_CTER"/>
    <property type="match status" value="1"/>
</dbReference>
<evidence type="ECO:0000259" key="14">
    <source>
        <dbReference type="PROSITE" id="PS51195"/>
    </source>
</evidence>
<evidence type="ECO:0000256" key="2">
    <source>
        <dbReference type="ARBA" id="ARBA00022552"/>
    </source>
</evidence>
<evidence type="ECO:0000256" key="10">
    <source>
        <dbReference type="RuleBase" id="RU365068"/>
    </source>
</evidence>
<dbReference type="PROSITE" id="PS00039">
    <property type="entry name" value="DEAD_ATP_HELICASE"/>
    <property type="match status" value="1"/>
</dbReference>
<dbReference type="GO" id="GO:0003723">
    <property type="term" value="F:RNA binding"/>
    <property type="evidence" value="ECO:0007669"/>
    <property type="project" value="UniProtKB-UniRule"/>
</dbReference>
<evidence type="ECO:0000256" key="11">
    <source>
        <dbReference type="SAM" id="MobiDB-lite"/>
    </source>
</evidence>
<dbReference type="GO" id="GO:0006364">
    <property type="term" value="P:rRNA processing"/>
    <property type="evidence" value="ECO:0007669"/>
    <property type="project" value="UniProtKB-KW"/>
</dbReference>
<feature type="compositionally biased region" description="Gly residues" evidence="11">
    <location>
        <begin position="586"/>
        <end position="599"/>
    </location>
</feature>
<dbReference type="InterPro" id="IPR014001">
    <property type="entry name" value="Helicase_ATP-bd"/>
</dbReference>
<gene>
    <name evidence="15" type="ORF">HO133_004491</name>
</gene>
<proteinExistence type="inferred from homology"/>
<evidence type="ECO:0000259" key="13">
    <source>
        <dbReference type="PROSITE" id="PS51194"/>
    </source>
</evidence>
<dbReference type="GO" id="GO:0005730">
    <property type="term" value="C:nucleolus"/>
    <property type="evidence" value="ECO:0007669"/>
    <property type="project" value="UniProtKB-SubCell"/>
</dbReference>
<dbReference type="InterPro" id="IPR000629">
    <property type="entry name" value="RNA-helicase_DEAD-box_CS"/>
</dbReference>
<evidence type="ECO:0000259" key="12">
    <source>
        <dbReference type="PROSITE" id="PS51192"/>
    </source>
</evidence>
<evidence type="ECO:0000256" key="8">
    <source>
        <dbReference type="PROSITE-ProRule" id="PRU00552"/>
    </source>
</evidence>
<dbReference type="PROSITE" id="PS51192">
    <property type="entry name" value="HELICASE_ATP_BIND_1"/>
    <property type="match status" value="1"/>
</dbReference>
<dbReference type="Proteomes" id="UP000593566">
    <property type="component" value="Unassembled WGS sequence"/>
</dbReference>
<dbReference type="RefSeq" id="XP_037157409.1">
    <property type="nucleotide sequence ID" value="XM_037295408.1"/>
</dbReference>
<comment type="subcellular location">
    <subcellularLocation>
        <location evidence="1">Nucleus</location>
        <location evidence="1">Nucleolus</location>
    </subcellularLocation>
</comment>
<dbReference type="GO" id="GO:0003724">
    <property type="term" value="F:RNA helicase activity"/>
    <property type="evidence" value="ECO:0007669"/>
    <property type="project" value="UniProtKB-EC"/>
</dbReference>